<reference evidence="2 3" key="1">
    <citation type="submission" date="2007-01" db="EMBL/GenBank/DDBJ databases">
        <authorList>
            <person name="Haygood M."/>
            <person name="Podell S."/>
            <person name="Anderson C."/>
            <person name="Hopkinson B."/>
            <person name="Roe K."/>
            <person name="Barbeau K."/>
            <person name="Gaasterland T."/>
            <person name="Ferriera S."/>
            <person name="Johnson J."/>
            <person name="Kravitz S."/>
            <person name="Beeson K."/>
            <person name="Sutton G."/>
            <person name="Rogers Y.-H."/>
            <person name="Friedman R."/>
            <person name="Frazier M."/>
            <person name="Venter J.C."/>
        </authorList>
    </citation>
    <scope>NUCLEOTIDE SEQUENCE [LARGE SCALE GENOMIC DNA]</scope>
    <source>
        <strain evidence="2 3">ATCC 23134</strain>
    </source>
</reference>
<organism evidence="2 3">
    <name type="scientific">Microscilla marina ATCC 23134</name>
    <dbReference type="NCBI Taxonomy" id="313606"/>
    <lineage>
        <taxon>Bacteria</taxon>
        <taxon>Pseudomonadati</taxon>
        <taxon>Bacteroidota</taxon>
        <taxon>Cytophagia</taxon>
        <taxon>Cytophagales</taxon>
        <taxon>Microscillaceae</taxon>
        <taxon>Microscilla</taxon>
    </lineage>
</organism>
<dbReference type="EMBL" id="AAWS01000041">
    <property type="protein sequence ID" value="EAY25910.1"/>
    <property type="molecule type" value="Genomic_DNA"/>
</dbReference>
<dbReference type="RefSeq" id="WP_002701899.1">
    <property type="nucleotide sequence ID" value="NZ_AAWS01000041.1"/>
</dbReference>
<accession>A1ZUM4</accession>
<evidence type="ECO:0000313" key="2">
    <source>
        <dbReference type="EMBL" id="EAY25910.1"/>
    </source>
</evidence>
<feature type="region of interest" description="Disordered" evidence="1">
    <location>
        <begin position="411"/>
        <end position="438"/>
    </location>
</feature>
<feature type="compositionally biased region" description="Polar residues" evidence="1">
    <location>
        <begin position="420"/>
        <end position="438"/>
    </location>
</feature>
<name>A1ZUM4_MICM2</name>
<sequence>MQTTKTAPSTESYTIFIPKASIKAEVTLPKAPDTITTVDNRSFYVGGKATKSLTGNEASLRISQDPYDVAIGLVNAMPVPGHHAEDDSLNPLGFKLRDAIIKKIKVQVNGYFSMYKMPLANNKDQKTIDAFYENNPGLTVFTPVIGEYRDIFFPELGKANISSDKDVPYDDQLALFFPQMKKSDWKELCICMLCELIKTKADEDFKSKIQSNTPQKIDAYNKKLEGNNQQSFFNFYQRLMGEWLIAEEVLLESDDKKYFLDLYLKILMSNTFVTQYRLSYDRGTFVADWFWFHSWLKLVMLGATPENIAQVYNTLSSQGVYIPDSVSPNTWRSYNQWLYMTERPTDEDNNRFFVAGDIDTVASMQFGIKGVSVSIARTVGYQGKKTTNNIYAKLFFGGIFKASFSDGQPYHNDAPGKGFSSINQGSKHTNSLLQPSNPLENFSEAYGELITTSYEMEQAVAHPKQTAENTGKDIANAVTHPDKTAEDVGKDIVNTPKQTVEDTSKDIVNTGKDITNTVKHPKKKAKRLG</sequence>
<evidence type="ECO:0000313" key="3">
    <source>
        <dbReference type="Proteomes" id="UP000004095"/>
    </source>
</evidence>
<proteinExistence type="predicted"/>
<comment type="caution">
    <text evidence="2">The sequence shown here is derived from an EMBL/GenBank/DDBJ whole genome shotgun (WGS) entry which is preliminary data.</text>
</comment>
<dbReference type="Proteomes" id="UP000004095">
    <property type="component" value="Unassembled WGS sequence"/>
</dbReference>
<dbReference type="AlphaFoldDB" id="A1ZUM4"/>
<keyword evidence="3" id="KW-1185">Reference proteome</keyword>
<protein>
    <submittedName>
        <fullName evidence="2">Uncharacterized protein</fullName>
    </submittedName>
</protein>
<gene>
    <name evidence="2" type="ORF">M23134_00864</name>
</gene>
<evidence type="ECO:0000256" key="1">
    <source>
        <dbReference type="SAM" id="MobiDB-lite"/>
    </source>
</evidence>